<dbReference type="Pfam" id="PF20310">
    <property type="entry name" value="HTH_Tnp_2"/>
    <property type="match status" value="1"/>
</dbReference>
<comment type="caution">
    <text evidence="2">The sequence shown here is derived from an EMBL/GenBank/DDBJ whole genome shotgun (WGS) entry which is preliminary data.</text>
</comment>
<name>A0A2N3QGM5_9BIFI</name>
<dbReference type="Proteomes" id="UP000233727">
    <property type="component" value="Unassembled WGS sequence"/>
</dbReference>
<dbReference type="AlphaFoldDB" id="A0A2N3QGM5"/>
<sequence>MTRTAPHRLLVLRQLSHARQRLDLPDSTFTAEELRYLRSLPAVVAVSAGRIRYTEAFKRVCMRQYRQGKSPARIFREAGLDSALIGYKRIERCIARWRNIGTEETPEQLAEDEAYERDLDRWRQAQTHMRAGAGVGGRRAAASVPPVAPGAHATSGVSSVSGVPASPAASAISASPSTRMVSAATTSAMGVARNSNSAMNRRADTDQQSQPDRQQSEDLRDVLISQQIRRIVDLERTIEAMRTACTCGACR</sequence>
<feature type="compositionally biased region" description="Low complexity" evidence="1">
    <location>
        <begin position="138"/>
        <end position="177"/>
    </location>
</feature>
<accession>A0A2N3QGM5</accession>
<dbReference type="EMBL" id="PCGY01000018">
    <property type="protein sequence ID" value="PKU90261.1"/>
    <property type="molecule type" value="Genomic_DNA"/>
</dbReference>
<reference evidence="2 3" key="1">
    <citation type="submission" date="2017-10" db="EMBL/GenBank/DDBJ databases">
        <title>Bifidobacterium genomics.</title>
        <authorList>
            <person name="Lugli G.A."/>
            <person name="Milani C."/>
            <person name="Mancabelli L."/>
        </authorList>
    </citation>
    <scope>NUCLEOTIDE SEQUENCE [LARGE SCALE GENOMIC DNA]</scope>
    <source>
        <strain evidence="2 3">1542B</strain>
    </source>
</reference>
<dbReference type="RefSeq" id="WP_101455291.1">
    <property type="nucleotide sequence ID" value="NZ_PCGY01000018.1"/>
</dbReference>
<feature type="region of interest" description="Disordered" evidence="1">
    <location>
        <begin position="130"/>
        <end position="178"/>
    </location>
</feature>
<protein>
    <submittedName>
        <fullName evidence="2">Uncharacterized protein</fullName>
    </submittedName>
</protein>
<organism evidence="2 3">
    <name type="scientific">Bifidobacterium thermophilum</name>
    <dbReference type="NCBI Taxonomy" id="33905"/>
    <lineage>
        <taxon>Bacteria</taxon>
        <taxon>Bacillati</taxon>
        <taxon>Actinomycetota</taxon>
        <taxon>Actinomycetes</taxon>
        <taxon>Bifidobacteriales</taxon>
        <taxon>Bifidobacteriaceae</taxon>
        <taxon>Bifidobacterium</taxon>
    </lineage>
</organism>
<dbReference type="InterPro" id="IPR046929">
    <property type="entry name" value="HTH_Tnp"/>
</dbReference>
<feature type="region of interest" description="Disordered" evidence="1">
    <location>
        <begin position="191"/>
        <end position="219"/>
    </location>
</feature>
<proteinExistence type="predicted"/>
<evidence type="ECO:0000256" key="1">
    <source>
        <dbReference type="SAM" id="MobiDB-lite"/>
    </source>
</evidence>
<evidence type="ECO:0000313" key="2">
    <source>
        <dbReference type="EMBL" id="PKU90261.1"/>
    </source>
</evidence>
<evidence type="ECO:0000313" key="3">
    <source>
        <dbReference type="Proteomes" id="UP000233727"/>
    </source>
</evidence>
<gene>
    <name evidence="2" type="ORF">CQR47_1507</name>
</gene>